<dbReference type="GO" id="GO:0009982">
    <property type="term" value="F:pseudouridine synthase activity"/>
    <property type="evidence" value="ECO:0007669"/>
    <property type="project" value="InterPro"/>
</dbReference>
<protein>
    <submittedName>
        <fullName evidence="2">Pseudouridine synthase</fullName>
    </submittedName>
</protein>
<organism evidence="2 3">
    <name type="scientific">Neisseria elongata subsp. glycolytica ATCC 29315</name>
    <dbReference type="NCBI Taxonomy" id="546263"/>
    <lineage>
        <taxon>Bacteria</taxon>
        <taxon>Pseudomonadati</taxon>
        <taxon>Pseudomonadota</taxon>
        <taxon>Betaproteobacteria</taxon>
        <taxon>Neisseriales</taxon>
        <taxon>Neisseriaceae</taxon>
        <taxon>Neisseria</taxon>
    </lineage>
</organism>
<dbReference type="InterPro" id="IPR050188">
    <property type="entry name" value="RluA_PseudoU_synthase"/>
</dbReference>
<dbReference type="GO" id="GO:0140098">
    <property type="term" value="F:catalytic activity, acting on RNA"/>
    <property type="evidence" value="ECO:0007669"/>
    <property type="project" value="UniProtKB-ARBA"/>
</dbReference>
<evidence type="ECO:0000259" key="1">
    <source>
        <dbReference type="Pfam" id="PF00849"/>
    </source>
</evidence>
<dbReference type="InterPro" id="IPR020103">
    <property type="entry name" value="PsdUridine_synth_cat_dom_sf"/>
</dbReference>
<dbReference type="PANTHER" id="PTHR21600:SF84">
    <property type="entry name" value="PSEUDOURIDINE SYNTHASE RSUA_RLUA-LIKE DOMAIN-CONTAINING PROTEIN"/>
    <property type="match status" value="1"/>
</dbReference>
<dbReference type="EMBL" id="CP007726">
    <property type="protein sequence ID" value="AJE18711.1"/>
    <property type="molecule type" value="Genomic_DNA"/>
</dbReference>
<dbReference type="GO" id="GO:0000455">
    <property type="term" value="P:enzyme-directed rRNA pseudouridine synthesis"/>
    <property type="evidence" value="ECO:0007669"/>
    <property type="project" value="TreeGrafter"/>
</dbReference>
<dbReference type="AlphaFoldDB" id="A0A0B5CR25"/>
<dbReference type="Pfam" id="PF00849">
    <property type="entry name" value="PseudoU_synth_2"/>
    <property type="match status" value="1"/>
</dbReference>
<proteinExistence type="predicted"/>
<dbReference type="PROSITE" id="PS01129">
    <property type="entry name" value="PSI_RLU"/>
    <property type="match status" value="1"/>
</dbReference>
<reference evidence="3" key="1">
    <citation type="submission" date="2014-05" db="EMBL/GenBank/DDBJ databases">
        <title>Complete Genome sequence of Neisseria elongata subsp. glycolytica.</title>
        <authorList>
            <person name="Veyrier F.J."/>
            <person name="Taha M.-K."/>
        </authorList>
    </citation>
    <scope>NUCLEOTIDE SEQUENCE [LARGE SCALE GENOMIC DNA]</scope>
    <source>
        <strain evidence="3">ATCC 29315</strain>
    </source>
</reference>
<evidence type="ECO:0000313" key="3">
    <source>
        <dbReference type="Proteomes" id="UP000031392"/>
    </source>
</evidence>
<evidence type="ECO:0000313" key="2">
    <source>
        <dbReference type="EMBL" id="AJE18711.1"/>
    </source>
</evidence>
<dbReference type="SUPFAM" id="SSF55120">
    <property type="entry name" value="Pseudouridine synthase"/>
    <property type="match status" value="1"/>
</dbReference>
<dbReference type="InterPro" id="IPR006145">
    <property type="entry name" value="PsdUridine_synth_RsuA/RluA"/>
</dbReference>
<dbReference type="Proteomes" id="UP000031392">
    <property type="component" value="Chromosome"/>
</dbReference>
<dbReference type="Gene3D" id="3.30.2350.10">
    <property type="entry name" value="Pseudouridine synthase"/>
    <property type="match status" value="1"/>
</dbReference>
<dbReference type="HOGENOM" id="CLU_016902_0_0_4"/>
<feature type="domain" description="Pseudouridine synthase RsuA/RluA-like" evidence="1">
    <location>
        <begin position="105"/>
        <end position="257"/>
    </location>
</feature>
<reference evidence="2 3" key="2">
    <citation type="journal article" date="2015" name="PLoS Genet.">
        <title>Common Cell Shape Evolution of Two Nasopharyngeal Pathogens.</title>
        <authorList>
            <person name="Veyrier F.J."/>
            <person name="Biais N."/>
            <person name="Morales P."/>
            <person name="Belkacem N."/>
            <person name="Guilhen C."/>
            <person name="Ranjeva S."/>
            <person name="Sismeiro O."/>
            <person name="Pehau-Arnaudet G."/>
            <person name="Rocha E.P."/>
            <person name="Werts C."/>
            <person name="Taha M.K."/>
            <person name="Boneca I.G."/>
        </authorList>
    </citation>
    <scope>NUCLEOTIDE SEQUENCE [LARGE SCALE GENOMIC DNA]</scope>
    <source>
        <strain evidence="2 3">ATCC 29315</strain>
    </source>
</reference>
<keyword evidence="3" id="KW-1185">Reference proteome</keyword>
<dbReference type="PANTHER" id="PTHR21600">
    <property type="entry name" value="MITOCHONDRIAL RNA PSEUDOURIDINE SYNTHASE"/>
    <property type="match status" value="1"/>
</dbReference>
<sequence length="309" mass="35202">MAAMKKTAPLPLIDGIKPSYLHLPCDKKLHGTLLLDFLCRRFPYIGREIWAGRLSDGHIFDEAGTPLAADAAFRPGGTVYYYREAIAAEEEPVPFQEHILHIDEHLIVADKPHFLPVIPGGRFLRETLLTRLRLRPELQHLNPENFTPLHRLDKDTAGVILFAHRPESRRAYQTLFQSRAVEKTYEALAPTRTDLAYPLHVRSRLERGEPFYLTRQAEGEANSHTIIELAEDRGGHSLYRLRPVSGKKHQLRVHMAALGMPLLNDPLYPDPQPADCTDYARPLKLLARAIEFTDPFSGLKRRFESTRAL</sequence>
<name>A0A0B5CR25_NEIEG</name>
<dbReference type="KEGG" id="nel:NELON_07290"/>
<dbReference type="PATRIC" id="fig|546263.7.peg.1562"/>
<dbReference type="GO" id="GO:0003723">
    <property type="term" value="F:RNA binding"/>
    <property type="evidence" value="ECO:0007669"/>
    <property type="project" value="InterPro"/>
</dbReference>
<accession>A0A0B5CR25</accession>
<gene>
    <name evidence="2" type="ORF">NELON_07290</name>
</gene>
<dbReference type="InterPro" id="IPR006224">
    <property type="entry name" value="PsdUridine_synth_RluA-like_CS"/>
</dbReference>